<dbReference type="RefSeq" id="WP_311646329.1">
    <property type="nucleotide sequence ID" value="NZ_JAVRFA010000033.1"/>
</dbReference>
<accession>A0ABU2PZ88</accession>
<protein>
    <submittedName>
        <fullName evidence="3">Cysteine desulfurase-like protein</fullName>
    </submittedName>
</protein>
<name>A0ABU2PZ88_9ACTN</name>
<feature type="region of interest" description="Disordered" evidence="1">
    <location>
        <begin position="282"/>
        <end position="307"/>
    </location>
</feature>
<dbReference type="Pfam" id="PF00266">
    <property type="entry name" value="Aminotran_5"/>
    <property type="match status" value="2"/>
</dbReference>
<dbReference type="PANTHER" id="PTHR43586">
    <property type="entry name" value="CYSTEINE DESULFURASE"/>
    <property type="match status" value="1"/>
</dbReference>
<feature type="domain" description="Aminotransferase class V" evidence="2">
    <location>
        <begin position="315"/>
        <end position="413"/>
    </location>
</feature>
<evidence type="ECO:0000259" key="2">
    <source>
        <dbReference type="Pfam" id="PF00266"/>
    </source>
</evidence>
<dbReference type="Gene3D" id="3.90.1150.10">
    <property type="entry name" value="Aspartate Aminotransferase, domain 1"/>
    <property type="match status" value="1"/>
</dbReference>
<sequence length="429" mass="45834">MTYDVTALRARIPALAAGTAHFDGPGGTQMPLPVIEAIAAALSRPLSIRGDGLPGERNAEALVVGARQAMADLLAADPAGIVFGRSATQLTYDLSRTLAATWSPGDEVVVTRLDHDANIRPWVQAAERADCTVRRADFDPATGELTADHIRAVLSDRTRLVAVTAASNLLGTIPPIAEIARLTHEAGALLHVDGVHYAAHASVDIGALGADFFVCSPYKFLGPHLGVLAAAPDLLATLHPDKLLPSTDQTPERFELGTLPYEFLAGATAAVNFLTTIQPLRHLRSGGPGAEPRRDGKGKGRRGRENRREQLIAAFEAIDQHESTLRTRLETELTALPGVTLHSRAPHRTPTLLLTLDGHSTTDAYRHLADRNIHAPSGSFYALEASRHLGLGDTGGLRIGLAPYTDDEDVDRLLTGLSDFLKRRPHAHG</sequence>
<evidence type="ECO:0000313" key="3">
    <source>
        <dbReference type="EMBL" id="MDT0397491.1"/>
    </source>
</evidence>
<feature type="domain" description="Aminotransferase class V" evidence="2">
    <location>
        <begin position="22"/>
        <end position="277"/>
    </location>
</feature>
<dbReference type="InterPro" id="IPR011340">
    <property type="entry name" value="Cys_dSase-rel"/>
</dbReference>
<dbReference type="Proteomes" id="UP001183881">
    <property type="component" value="Unassembled WGS sequence"/>
</dbReference>
<dbReference type="InterPro" id="IPR015421">
    <property type="entry name" value="PyrdxlP-dep_Trfase_major"/>
</dbReference>
<evidence type="ECO:0000256" key="1">
    <source>
        <dbReference type="SAM" id="MobiDB-lite"/>
    </source>
</evidence>
<keyword evidence="4" id="KW-1185">Reference proteome</keyword>
<dbReference type="InterPro" id="IPR015424">
    <property type="entry name" value="PyrdxlP-dep_Trfase"/>
</dbReference>
<evidence type="ECO:0000313" key="4">
    <source>
        <dbReference type="Proteomes" id="UP001183881"/>
    </source>
</evidence>
<organism evidence="3 4">
    <name type="scientific">Streptomyces edwardsiae</name>
    <dbReference type="NCBI Taxonomy" id="3075527"/>
    <lineage>
        <taxon>Bacteria</taxon>
        <taxon>Bacillati</taxon>
        <taxon>Actinomycetota</taxon>
        <taxon>Actinomycetes</taxon>
        <taxon>Kitasatosporales</taxon>
        <taxon>Streptomycetaceae</taxon>
        <taxon>Streptomyces</taxon>
    </lineage>
</organism>
<comment type="caution">
    <text evidence="3">The sequence shown here is derived from an EMBL/GenBank/DDBJ whole genome shotgun (WGS) entry which is preliminary data.</text>
</comment>
<dbReference type="Gene3D" id="3.40.640.10">
    <property type="entry name" value="Type I PLP-dependent aspartate aminotransferase-like (Major domain)"/>
    <property type="match status" value="1"/>
</dbReference>
<dbReference type="InterPro" id="IPR000192">
    <property type="entry name" value="Aminotrans_V_dom"/>
</dbReference>
<dbReference type="InterPro" id="IPR015422">
    <property type="entry name" value="PyrdxlP-dep_Trfase_small"/>
</dbReference>
<dbReference type="SUPFAM" id="SSF53383">
    <property type="entry name" value="PLP-dependent transferases"/>
    <property type="match status" value="1"/>
</dbReference>
<reference evidence="4" key="1">
    <citation type="submission" date="2023-07" db="EMBL/GenBank/DDBJ databases">
        <title>30 novel species of actinomycetes from the DSMZ collection.</title>
        <authorList>
            <person name="Nouioui I."/>
        </authorList>
    </citation>
    <scope>NUCLEOTIDE SEQUENCE [LARGE SCALE GENOMIC DNA]</scope>
    <source>
        <strain evidence="4">DSM 41636</strain>
    </source>
</reference>
<dbReference type="PANTHER" id="PTHR43586:SF21">
    <property type="entry name" value="PYRIDOXAL PHOSPHATE (PLP)-DEPENDENT ASPARTATE AMINOTRANSFERASE SUPERFAMILY"/>
    <property type="match status" value="1"/>
</dbReference>
<proteinExistence type="predicted"/>
<dbReference type="EMBL" id="JAVRFA010000033">
    <property type="protein sequence ID" value="MDT0397491.1"/>
    <property type="molecule type" value="Genomic_DNA"/>
</dbReference>
<gene>
    <name evidence="3" type="ORF">RM705_22770</name>
</gene>
<dbReference type="NCBIfam" id="TIGR01976">
    <property type="entry name" value="am_tr_V_VC1184"/>
    <property type="match status" value="1"/>
</dbReference>